<dbReference type="EMBL" id="PZZL01000010">
    <property type="protein sequence ID" value="PTM51466.1"/>
    <property type="molecule type" value="Genomic_DNA"/>
</dbReference>
<feature type="region of interest" description="Disordered" evidence="1">
    <location>
        <begin position="1"/>
        <end position="35"/>
    </location>
</feature>
<dbReference type="RefSeq" id="WP_108179142.1">
    <property type="nucleotide sequence ID" value="NZ_PZZL01000010.1"/>
</dbReference>
<evidence type="ECO:0000313" key="2">
    <source>
        <dbReference type="EMBL" id="PTM51466.1"/>
    </source>
</evidence>
<keyword evidence="3" id="KW-1185">Reference proteome</keyword>
<sequence length="124" mass="13100">MADDEAKNTAEGGSTDGTRRRRTRQATRASAAVPEATDRLAGTRFDDASSLDAALGLGIRVARARIVTCAALMTNAEAAFDAKQADLAIDAILDVEPLLHEAQTILAATAVLRRIVREDQAPGR</sequence>
<accession>A0A2T4YY53</accession>
<reference evidence="2 3" key="1">
    <citation type="submission" date="2018-04" db="EMBL/GenBank/DDBJ databases">
        <title>Genomic Encyclopedia of Archaeal and Bacterial Type Strains, Phase II (KMG-II): from individual species to whole genera.</title>
        <authorList>
            <person name="Goeker M."/>
        </authorList>
    </citation>
    <scope>NUCLEOTIDE SEQUENCE [LARGE SCALE GENOMIC DNA]</scope>
    <source>
        <strain evidence="2 3">DSM 25521</strain>
    </source>
</reference>
<dbReference type="Proteomes" id="UP000241808">
    <property type="component" value="Unassembled WGS sequence"/>
</dbReference>
<dbReference type="AlphaFoldDB" id="A0A2T4YY53"/>
<evidence type="ECO:0000313" key="3">
    <source>
        <dbReference type="Proteomes" id="UP000241808"/>
    </source>
</evidence>
<gene>
    <name evidence="2" type="ORF">C8P69_110132</name>
</gene>
<proteinExistence type="predicted"/>
<organism evidence="2 3">
    <name type="scientific">Phreatobacter oligotrophus</name>
    <dbReference type="NCBI Taxonomy" id="1122261"/>
    <lineage>
        <taxon>Bacteria</taxon>
        <taxon>Pseudomonadati</taxon>
        <taxon>Pseudomonadota</taxon>
        <taxon>Alphaproteobacteria</taxon>
        <taxon>Hyphomicrobiales</taxon>
        <taxon>Phreatobacteraceae</taxon>
        <taxon>Phreatobacter</taxon>
    </lineage>
</organism>
<comment type="caution">
    <text evidence="2">The sequence shown here is derived from an EMBL/GenBank/DDBJ whole genome shotgun (WGS) entry which is preliminary data.</text>
</comment>
<name>A0A2T4YY53_9HYPH</name>
<evidence type="ECO:0000256" key="1">
    <source>
        <dbReference type="SAM" id="MobiDB-lite"/>
    </source>
</evidence>
<protein>
    <submittedName>
        <fullName evidence="2">Uncharacterized protein</fullName>
    </submittedName>
</protein>